<keyword evidence="1" id="KW-0812">Transmembrane</keyword>
<feature type="transmembrane region" description="Helical" evidence="1">
    <location>
        <begin position="14"/>
        <end position="34"/>
    </location>
</feature>
<dbReference type="EMBL" id="CAEZXS010000192">
    <property type="protein sequence ID" value="CAB4709656.1"/>
    <property type="molecule type" value="Genomic_DNA"/>
</dbReference>
<dbReference type="PANTHER" id="PTHR30576">
    <property type="entry name" value="COLANIC BIOSYNTHESIS UDP-GLUCOSE LIPID CARRIER TRANSFERASE"/>
    <property type="match status" value="1"/>
</dbReference>
<reference evidence="3" key="1">
    <citation type="submission" date="2020-05" db="EMBL/GenBank/DDBJ databases">
        <authorList>
            <person name="Chiriac C."/>
            <person name="Salcher M."/>
            <person name="Ghai R."/>
            <person name="Kavagutti S V."/>
        </authorList>
    </citation>
    <scope>NUCLEOTIDE SEQUENCE</scope>
</reference>
<name>A0A6J6QFW5_9ZZZZ</name>
<evidence type="ECO:0000259" key="2">
    <source>
        <dbReference type="Pfam" id="PF02397"/>
    </source>
</evidence>
<protein>
    <submittedName>
        <fullName evidence="3">Unannotated protein</fullName>
    </submittedName>
</protein>
<sequence length="230" mass="25119">MSTWLSFRLIVDRILGAILAVLTAPLVGVLAVLVRRHDGDAPLITVPRVGVNGQTFGMWKIRSMRVDTADGHASGLALTSTNDQRITPIGARMRSLHLDELPQLYNVALGQMCLLGPRPEAPAFVDLENPVWRQVLTAPPGIAGPTQLIVGDWERSEIDKDNNGDAYQRVVVPVKLAIDRWYLMNASPRLDLLVLTSLIRHVLPGGESKRLQEVVAASVPESSLPILSHP</sequence>
<evidence type="ECO:0000313" key="3">
    <source>
        <dbReference type="EMBL" id="CAB4709656.1"/>
    </source>
</evidence>
<dbReference type="PANTHER" id="PTHR30576:SF0">
    <property type="entry name" value="UNDECAPRENYL-PHOSPHATE N-ACETYLGALACTOSAMINYL 1-PHOSPHATE TRANSFERASE-RELATED"/>
    <property type="match status" value="1"/>
</dbReference>
<dbReference type="InterPro" id="IPR003362">
    <property type="entry name" value="Bact_transf"/>
</dbReference>
<keyword evidence="1" id="KW-1133">Transmembrane helix</keyword>
<evidence type="ECO:0000256" key="1">
    <source>
        <dbReference type="SAM" id="Phobius"/>
    </source>
</evidence>
<accession>A0A6J6QFW5</accession>
<dbReference type="AlphaFoldDB" id="A0A6J6QFW5"/>
<dbReference type="GO" id="GO:0016780">
    <property type="term" value="F:phosphotransferase activity, for other substituted phosphate groups"/>
    <property type="evidence" value="ECO:0007669"/>
    <property type="project" value="TreeGrafter"/>
</dbReference>
<proteinExistence type="predicted"/>
<dbReference type="Pfam" id="PF02397">
    <property type="entry name" value="Bac_transf"/>
    <property type="match status" value="1"/>
</dbReference>
<keyword evidence="1" id="KW-0472">Membrane</keyword>
<organism evidence="3">
    <name type="scientific">freshwater metagenome</name>
    <dbReference type="NCBI Taxonomy" id="449393"/>
    <lineage>
        <taxon>unclassified sequences</taxon>
        <taxon>metagenomes</taxon>
        <taxon>ecological metagenomes</taxon>
    </lineage>
</organism>
<feature type="domain" description="Bacterial sugar transferase" evidence="2">
    <location>
        <begin position="10"/>
        <end position="203"/>
    </location>
</feature>
<gene>
    <name evidence="3" type="ORF">UFOPK2582_01361</name>
</gene>